<feature type="compositionally biased region" description="Polar residues" evidence="5">
    <location>
        <begin position="354"/>
        <end position="364"/>
    </location>
</feature>
<feature type="region of interest" description="Disordered" evidence="5">
    <location>
        <begin position="335"/>
        <end position="367"/>
    </location>
</feature>
<dbReference type="InterPro" id="IPR000917">
    <property type="entry name" value="Sulfatase_N"/>
</dbReference>
<evidence type="ECO:0000256" key="1">
    <source>
        <dbReference type="ARBA" id="ARBA00008779"/>
    </source>
</evidence>
<dbReference type="EMBL" id="CAICTM010000372">
    <property type="protein sequence ID" value="CAB9509056.1"/>
    <property type="molecule type" value="Genomic_DNA"/>
</dbReference>
<proteinExistence type="inferred from homology"/>
<keyword evidence="8" id="KW-1185">Reference proteome</keyword>
<dbReference type="Gene3D" id="3.40.720.10">
    <property type="entry name" value="Alkaline Phosphatase, subunit A"/>
    <property type="match status" value="1"/>
</dbReference>
<dbReference type="GO" id="GO:0004065">
    <property type="term" value="F:arylsulfatase activity"/>
    <property type="evidence" value="ECO:0007669"/>
    <property type="project" value="TreeGrafter"/>
</dbReference>
<comment type="similarity">
    <text evidence="1">Belongs to the sulfatase family.</text>
</comment>
<accession>A0A9N8DY97</accession>
<evidence type="ECO:0000256" key="2">
    <source>
        <dbReference type="ARBA" id="ARBA00022723"/>
    </source>
</evidence>
<name>A0A9N8DY97_9STRA</name>
<comment type="caution">
    <text evidence="7">The sequence shown here is derived from an EMBL/GenBank/DDBJ whole genome shotgun (WGS) entry which is preliminary data.</text>
</comment>
<dbReference type="OrthoDB" id="96314at2759"/>
<dbReference type="SUPFAM" id="SSF53649">
    <property type="entry name" value="Alkaline phosphatase-like"/>
    <property type="match status" value="1"/>
</dbReference>
<protein>
    <submittedName>
        <fullName evidence="7">Iduronate 2-sulfatase</fullName>
    </submittedName>
</protein>
<dbReference type="InterPro" id="IPR024607">
    <property type="entry name" value="Sulfatase_CS"/>
</dbReference>
<organism evidence="7 8">
    <name type="scientific">Seminavis robusta</name>
    <dbReference type="NCBI Taxonomy" id="568900"/>
    <lineage>
        <taxon>Eukaryota</taxon>
        <taxon>Sar</taxon>
        <taxon>Stramenopiles</taxon>
        <taxon>Ochrophyta</taxon>
        <taxon>Bacillariophyta</taxon>
        <taxon>Bacillariophyceae</taxon>
        <taxon>Bacillariophycidae</taxon>
        <taxon>Naviculales</taxon>
        <taxon>Naviculaceae</taxon>
        <taxon>Seminavis</taxon>
    </lineage>
</organism>
<feature type="domain" description="Sulfatase N-terminal" evidence="6">
    <location>
        <begin position="10"/>
        <end position="384"/>
    </location>
</feature>
<dbReference type="PANTHER" id="PTHR42693:SF53">
    <property type="entry name" value="ENDO-4-O-SULFATASE"/>
    <property type="match status" value="1"/>
</dbReference>
<evidence type="ECO:0000313" key="7">
    <source>
        <dbReference type="EMBL" id="CAB9509056.1"/>
    </source>
</evidence>
<reference evidence="7" key="1">
    <citation type="submission" date="2020-06" db="EMBL/GenBank/DDBJ databases">
        <authorList>
            <consortium name="Plant Systems Biology data submission"/>
        </authorList>
    </citation>
    <scope>NUCLEOTIDE SEQUENCE</scope>
    <source>
        <strain evidence="7">D6</strain>
    </source>
</reference>
<dbReference type="Proteomes" id="UP001153069">
    <property type="component" value="Unassembled WGS sequence"/>
</dbReference>
<evidence type="ECO:0000256" key="5">
    <source>
        <dbReference type="SAM" id="MobiDB-lite"/>
    </source>
</evidence>
<keyword evidence="3" id="KW-0378">Hydrolase</keyword>
<dbReference type="Pfam" id="PF00884">
    <property type="entry name" value="Sulfatase"/>
    <property type="match status" value="1"/>
</dbReference>
<sequence length="543" mass="62963">MVAKPLPQLILLFVTDQFRYDAFQPTVTPNLYQLSLDSKATTFTNAYVSTPTCTPARASLLTGKSPWAHGMLGYSGTVNCQEYPTTLPGMLSDLAGYETFSVGKNHFGWDKTAAYVTHDFQHLEVYDALDYEPRPDDYLQYFHELYPGKDPLSVTCDRLGYNDWRACPYGGANETQHPTEWTTRQALRYLQEFDFSDKNQKMFLKVSYHRPHSPYDPPQRLFDKHLHSKIEPERFVNKSSWDQQWYTTRMPKDAYHGDPGEEKAHYTRAGYLASVEFVDEGMGRILDYLRQHALLEQSLVLWTSDHGDQLGDHYLWRKGYPYEASSHINMIIKLPQGEDDSSSNSSPDFRRQNQESTTTNTEPKTSPALVEIRDVATTLYDYVGILEKVQKRDPLVNGKSLLPILEGDETMVRSWLDLEHSVVYSHNIHWNAIVGFYPDDDVDFQQSDRRDARQESSNLLLWKYIFHVYDGDEQLFCLSRDPQETYDVSETKPDILKHWRATMVSQFQEEGRGEEWVRDDHLIVHRPAITYGPNFPCKERIKA</sequence>
<dbReference type="GO" id="GO:0046872">
    <property type="term" value="F:metal ion binding"/>
    <property type="evidence" value="ECO:0007669"/>
    <property type="project" value="UniProtKB-KW"/>
</dbReference>
<keyword evidence="4" id="KW-0106">Calcium</keyword>
<dbReference type="InterPro" id="IPR017850">
    <property type="entry name" value="Alkaline_phosphatase_core_sf"/>
</dbReference>
<evidence type="ECO:0000313" key="8">
    <source>
        <dbReference type="Proteomes" id="UP001153069"/>
    </source>
</evidence>
<evidence type="ECO:0000256" key="4">
    <source>
        <dbReference type="ARBA" id="ARBA00022837"/>
    </source>
</evidence>
<gene>
    <name evidence="7" type="ORF">SEMRO_373_G129010.1</name>
</gene>
<dbReference type="InterPro" id="IPR050738">
    <property type="entry name" value="Sulfatase"/>
</dbReference>
<evidence type="ECO:0000259" key="6">
    <source>
        <dbReference type="Pfam" id="PF00884"/>
    </source>
</evidence>
<dbReference type="AlphaFoldDB" id="A0A9N8DY97"/>
<dbReference type="PROSITE" id="PS00523">
    <property type="entry name" value="SULFATASE_1"/>
    <property type="match status" value="1"/>
</dbReference>
<keyword evidence="2" id="KW-0479">Metal-binding</keyword>
<dbReference type="PANTHER" id="PTHR42693">
    <property type="entry name" value="ARYLSULFATASE FAMILY MEMBER"/>
    <property type="match status" value="1"/>
</dbReference>
<evidence type="ECO:0000256" key="3">
    <source>
        <dbReference type="ARBA" id="ARBA00022801"/>
    </source>
</evidence>